<feature type="binding site" evidence="10">
    <location>
        <position position="149"/>
    </location>
    <ligand>
        <name>4-amino-2-methyl-5-(diphosphooxymethyl)pyrimidine</name>
        <dbReference type="ChEBI" id="CHEBI:57841"/>
    </ligand>
</feature>
<dbReference type="HAMAP" id="MF_00097">
    <property type="entry name" value="TMP_synthase"/>
    <property type="match status" value="1"/>
</dbReference>
<evidence type="ECO:0000256" key="3">
    <source>
        <dbReference type="ARBA" id="ARBA00022679"/>
    </source>
</evidence>
<dbReference type="EC" id="2.5.1.3" evidence="10"/>
<evidence type="ECO:0000259" key="13">
    <source>
        <dbReference type="Pfam" id="PF02581"/>
    </source>
</evidence>
<feature type="binding site" evidence="10">
    <location>
        <position position="176"/>
    </location>
    <ligand>
        <name>2-[(2R,5Z)-2-carboxy-4-methylthiazol-5(2H)-ylidene]ethyl phosphate</name>
        <dbReference type="ChEBI" id="CHEBI:62899"/>
    </ligand>
</feature>
<dbReference type="PANTHER" id="PTHR20857:SF15">
    <property type="entry name" value="THIAMINE-PHOSPHATE SYNTHASE"/>
    <property type="match status" value="1"/>
</dbReference>
<dbReference type="RefSeq" id="WP_142659755.1">
    <property type="nucleotide sequence ID" value="NZ_CABFVA020000034.1"/>
</dbReference>
<feature type="binding site" evidence="10">
    <location>
        <position position="120"/>
    </location>
    <ligand>
        <name>4-amino-2-methyl-5-(diphosphooxymethyl)pyrimidine</name>
        <dbReference type="ChEBI" id="CHEBI:57841"/>
    </ligand>
</feature>
<feature type="binding site" evidence="10">
    <location>
        <position position="81"/>
    </location>
    <ligand>
        <name>4-amino-2-methyl-5-(diphosphooxymethyl)pyrimidine</name>
        <dbReference type="ChEBI" id="CHEBI:57841"/>
    </ligand>
</feature>
<evidence type="ECO:0000256" key="4">
    <source>
        <dbReference type="ARBA" id="ARBA00022723"/>
    </source>
</evidence>
<reference evidence="14 15" key="1">
    <citation type="submission" date="2019-09" db="EMBL/GenBank/DDBJ databases">
        <authorList>
            <person name="Cremers G."/>
        </authorList>
    </citation>
    <scope>NUCLEOTIDE SEQUENCE [LARGE SCALE GENOMIC DNA]</scope>
    <source>
        <strain evidence="14">4A</strain>
    </source>
</reference>
<evidence type="ECO:0000256" key="2">
    <source>
        <dbReference type="ARBA" id="ARBA00005165"/>
    </source>
</evidence>
<dbReference type="SUPFAM" id="SSF51391">
    <property type="entry name" value="Thiamin phosphate synthase"/>
    <property type="match status" value="1"/>
</dbReference>
<dbReference type="Pfam" id="PF02581">
    <property type="entry name" value="TMP-TENI"/>
    <property type="match status" value="1"/>
</dbReference>
<dbReference type="FunFam" id="3.20.20.70:FF:000096">
    <property type="entry name" value="Thiamine-phosphate synthase"/>
    <property type="match status" value="1"/>
</dbReference>
<keyword evidence="5 10" id="KW-0460">Magnesium</keyword>
<comment type="similarity">
    <text evidence="10 11">Belongs to the thiamine-phosphate synthase family.</text>
</comment>
<accession>A0A5E6M9J3</accession>
<keyword evidence="4 10" id="KW-0479">Metal-binding</keyword>
<dbReference type="AlphaFoldDB" id="A0A5E6M9J3"/>
<dbReference type="InterPro" id="IPR034291">
    <property type="entry name" value="TMP_synthase"/>
</dbReference>
<dbReference type="GO" id="GO:0009228">
    <property type="term" value="P:thiamine biosynthetic process"/>
    <property type="evidence" value="ECO:0007669"/>
    <property type="project" value="UniProtKB-KW"/>
</dbReference>
<evidence type="ECO:0000256" key="9">
    <source>
        <dbReference type="ARBA" id="ARBA00047883"/>
    </source>
</evidence>
<comment type="catalytic activity">
    <reaction evidence="7 10 11">
        <text>4-methyl-5-(2-phosphooxyethyl)-thiazole + 4-amino-2-methyl-5-(diphosphooxymethyl)pyrimidine + H(+) = thiamine phosphate + diphosphate</text>
        <dbReference type="Rhea" id="RHEA:22328"/>
        <dbReference type="ChEBI" id="CHEBI:15378"/>
        <dbReference type="ChEBI" id="CHEBI:33019"/>
        <dbReference type="ChEBI" id="CHEBI:37575"/>
        <dbReference type="ChEBI" id="CHEBI:57841"/>
        <dbReference type="ChEBI" id="CHEBI:58296"/>
        <dbReference type="EC" id="2.5.1.3"/>
    </reaction>
</comment>
<evidence type="ECO:0000256" key="6">
    <source>
        <dbReference type="ARBA" id="ARBA00022977"/>
    </source>
</evidence>
<evidence type="ECO:0000256" key="5">
    <source>
        <dbReference type="ARBA" id="ARBA00022842"/>
    </source>
</evidence>
<evidence type="ECO:0000256" key="1">
    <source>
        <dbReference type="ARBA" id="ARBA00003814"/>
    </source>
</evidence>
<feature type="domain" description="Thiamine phosphate synthase/TenI" evidence="13">
    <location>
        <begin position="20"/>
        <end position="199"/>
    </location>
</feature>
<dbReference type="GO" id="GO:0000287">
    <property type="term" value="F:magnesium ion binding"/>
    <property type="evidence" value="ECO:0007669"/>
    <property type="project" value="UniProtKB-UniRule"/>
</dbReference>
<evidence type="ECO:0000256" key="11">
    <source>
        <dbReference type="RuleBase" id="RU003826"/>
    </source>
</evidence>
<dbReference type="PANTHER" id="PTHR20857">
    <property type="entry name" value="THIAMINE-PHOSPHATE PYROPHOSPHORYLASE"/>
    <property type="match status" value="1"/>
</dbReference>
<evidence type="ECO:0000313" key="14">
    <source>
        <dbReference type="EMBL" id="VVM05887.1"/>
    </source>
</evidence>
<dbReference type="EMBL" id="CABFVA020000034">
    <property type="protein sequence ID" value="VVM05887.1"/>
    <property type="molecule type" value="Genomic_DNA"/>
</dbReference>
<name>A0A5E6M9J3_9BACT</name>
<dbReference type="GO" id="GO:0004789">
    <property type="term" value="F:thiamine-phosphate diphosphorylase activity"/>
    <property type="evidence" value="ECO:0007669"/>
    <property type="project" value="UniProtKB-UniRule"/>
</dbReference>
<organism evidence="14 15">
    <name type="scientific">Methylacidimicrobium tartarophylax</name>
    <dbReference type="NCBI Taxonomy" id="1041768"/>
    <lineage>
        <taxon>Bacteria</taxon>
        <taxon>Pseudomonadati</taxon>
        <taxon>Verrucomicrobiota</taxon>
        <taxon>Methylacidimicrobium</taxon>
    </lineage>
</organism>
<proteinExistence type="inferred from homology"/>
<evidence type="ECO:0000256" key="8">
    <source>
        <dbReference type="ARBA" id="ARBA00047851"/>
    </source>
</evidence>
<feature type="binding site" evidence="10">
    <location>
        <begin position="196"/>
        <end position="197"/>
    </location>
    <ligand>
        <name>2-[(2R,5Z)-2-carboxy-4-methylthiazol-5(2H)-ylidene]ethyl phosphate</name>
        <dbReference type="ChEBI" id="CHEBI:62899"/>
    </ligand>
</feature>
<keyword evidence="3 10" id="KW-0808">Transferase</keyword>
<evidence type="ECO:0000256" key="10">
    <source>
        <dbReference type="HAMAP-Rule" id="MF_00097"/>
    </source>
</evidence>
<dbReference type="NCBIfam" id="TIGR00693">
    <property type="entry name" value="thiE"/>
    <property type="match status" value="1"/>
</dbReference>
<sequence length="223" mass="23884">MDGEERLWLRKMRLRQARLYGIIDLGVLGDMDPAATAEKMVAGGVEILQLRAKGRTPESLEALALSLRELADCAGVLFLINDWPLLARRVGADGVHLGQEDQPIAEAREILADAQLIGKSTHSLEQALAAEREGADYIAVGPVFATPTKPEAKPVGLRLIGEVRGCLKKPFFCIGGIRKPNLPAVLSAGADRVVMVSAILQAADIEGYCREVAAMLGPKNLLA</sequence>
<evidence type="ECO:0000313" key="15">
    <source>
        <dbReference type="Proteomes" id="UP000334923"/>
    </source>
</evidence>
<dbReference type="Gene3D" id="3.20.20.70">
    <property type="entry name" value="Aldolase class I"/>
    <property type="match status" value="1"/>
</dbReference>
<comment type="cofactor">
    <cofactor evidence="10">
        <name>Mg(2+)</name>
        <dbReference type="ChEBI" id="CHEBI:18420"/>
    </cofactor>
    <text evidence="10">Binds 1 Mg(2+) ion per subunit.</text>
</comment>
<comment type="catalytic activity">
    <reaction evidence="9 10 11">
        <text>2-[(2R,5Z)-2-carboxy-4-methylthiazol-5(2H)-ylidene]ethyl phosphate + 4-amino-2-methyl-5-(diphosphooxymethyl)pyrimidine + 2 H(+) = thiamine phosphate + CO2 + diphosphate</text>
        <dbReference type="Rhea" id="RHEA:47844"/>
        <dbReference type="ChEBI" id="CHEBI:15378"/>
        <dbReference type="ChEBI" id="CHEBI:16526"/>
        <dbReference type="ChEBI" id="CHEBI:33019"/>
        <dbReference type="ChEBI" id="CHEBI:37575"/>
        <dbReference type="ChEBI" id="CHEBI:57841"/>
        <dbReference type="ChEBI" id="CHEBI:62899"/>
        <dbReference type="EC" id="2.5.1.3"/>
    </reaction>
</comment>
<dbReference type="UniPathway" id="UPA00060">
    <property type="reaction ID" value="UER00141"/>
</dbReference>
<dbReference type="OrthoDB" id="9812206at2"/>
<gene>
    <name evidence="10 14" type="primary">thiE</name>
    <name evidence="14" type="ORF">MAMT_00845</name>
</gene>
<comment type="pathway">
    <text evidence="2 10 12">Cofactor biosynthesis; thiamine diphosphate biosynthesis; thiamine phosphate from 4-amino-2-methyl-5-diphosphomethylpyrimidine and 4-methyl-5-(2-phosphoethyl)-thiazole: step 1/1.</text>
</comment>
<feature type="binding site" evidence="10">
    <location>
        <begin position="49"/>
        <end position="53"/>
    </location>
    <ligand>
        <name>4-amino-2-methyl-5-(diphosphooxymethyl)pyrimidine</name>
        <dbReference type="ChEBI" id="CHEBI:57841"/>
    </ligand>
</feature>
<dbReference type="CDD" id="cd00564">
    <property type="entry name" value="TMP_TenI"/>
    <property type="match status" value="1"/>
</dbReference>
<keyword evidence="6 10" id="KW-0784">Thiamine biosynthesis</keyword>
<comment type="function">
    <text evidence="1 10">Condenses 4-methyl-5-(beta-hydroxyethyl)thiazole monophosphate (THZ-P) and 2-methyl-4-amino-5-hydroxymethyl pyrimidine pyrophosphate (HMP-PP) to form thiamine monophosphate (TMP).</text>
</comment>
<feature type="binding site" evidence="10">
    <location>
        <position position="101"/>
    </location>
    <ligand>
        <name>Mg(2+)</name>
        <dbReference type="ChEBI" id="CHEBI:18420"/>
    </ligand>
</feature>
<dbReference type="GO" id="GO:0009229">
    <property type="term" value="P:thiamine diphosphate biosynthetic process"/>
    <property type="evidence" value="ECO:0007669"/>
    <property type="project" value="UniProtKB-UniRule"/>
</dbReference>
<evidence type="ECO:0000256" key="12">
    <source>
        <dbReference type="RuleBase" id="RU004253"/>
    </source>
</evidence>
<dbReference type="InterPro" id="IPR013785">
    <property type="entry name" value="Aldolase_TIM"/>
</dbReference>
<feature type="binding site" evidence="10">
    <location>
        <position position="82"/>
    </location>
    <ligand>
        <name>Mg(2+)</name>
        <dbReference type="ChEBI" id="CHEBI:18420"/>
    </ligand>
</feature>
<keyword evidence="15" id="KW-1185">Reference proteome</keyword>
<dbReference type="GO" id="GO:0005737">
    <property type="term" value="C:cytoplasm"/>
    <property type="evidence" value="ECO:0007669"/>
    <property type="project" value="TreeGrafter"/>
</dbReference>
<dbReference type="InterPro" id="IPR022998">
    <property type="entry name" value="ThiamineP_synth_TenI"/>
</dbReference>
<protein>
    <recommendedName>
        <fullName evidence="10">Thiamine-phosphate synthase</fullName>
        <shortName evidence="10">TP synthase</shortName>
        <shortName evidence="10">TPS</shortName>
        <ecNumber evidence="10">2.5.1.3</ecNumber>
    </recommendedName>
    <alternativeName>
        <fullName evidence="10">Thiamine-phosphate pyrophosphorylase</fullName>
        <shortName evidence="10">TMP pyrophosphorylase</shortName>
        <shortName evidence="10">TMP-PPase</shortName>
    </alternativeName>
</protein>
<comment type="catalytic activity">
    <reaction evidence="8 10 11">
        <text>2-(2-carboxy-4-methylthiazol-5-yl)ethyl phosphate + 4-amino-2-methyl-5-(diphosphooxymethyl)pyrimidine + 2 H(+) = thiamine phosphate + CO2 + diphosphate</text>
        <dbReference type="Rhea" id="RHEA:47848"/>
        <dbReference type="ChEBI" id="CHEBI:15378"/>
        <dbReference type="ChEBI" id="CHEBI:16526"/>
        <dbReference type="ChEBI" id="CHEBI:33019"/>
        <dbReference type="ChEBI" id="CHEBI:37575"/>
        <dbReference type="ChEBI" id="CHEBI:57841"/>
        <dbReference type="ChEBI" id="CHEBI:62890"/>
        <dbReference type="EC" id="2.5.1.3"/>
    </reaction>
</comment>
<dbReference type="InterPro" id="IPR036206">
    <property type="entry name" value="ThiamineP_synth_sf"/>
</dbReference>
<dbReference type="Proteomes" id="UP000334923">
    <property type="component" value="Unassembled WGS sequence"/>
</dbReference>
<evidence type="ECO:0000256" key="7">
    <source>
        <dbReference type="ARBA" id="ARBA00047334"/>
    </source>
</evidence>
<feature type="binding site" evidence="10">
    <location>
        <begin position="146"/>
        <end position="148"/>
    </location>
    <ligand>
        <name>2-[(2R,5Z)-2-carboxy-4-methylthiazol-5(2H)-ylidene]ethyl phosphate</name>
        <dbReference type="ChEBI" id="CHEBI:62899"/>
    </ligand>
</feature>